<dbReference type="eggNOG" id="COG0237">
    <property type="taxonomic scope" value="Bacteria"/>
</dbReference>
<comment type="function">
    <text evidence="8">Catalyzes the phosphorylation of the 3'-hydroxyl group of dephosphocoenzyme A to form coenzyme A.</text>
</comment>
<comment type="catalytic activity">
    <reaction evidence="8">
        <text>3'-dephospho-CoA + ATP = ADP + CoA + H(+)</text>
        <dbReference type="Rhea" id="RHEA:18245"/>
        <dbReference type="ChEBI" id="CHEBI:15378"/>
        <dbReference type="ChEBI" id="CHEBI:30616"/>
        <dbReference type="ChEBI" id="CHEBI:57287"/>
        <dbReference type="ChEBI" id="CHEBI:57328"/>
        <dbReference type="ChEBI" id="CHEBI:456216"/>
        <dbReference type="EC" id="2.7.1.24"/>
    </reaction>
</comment>
<dbReference type="Pfam" id="PF01121">
    <property type="entry name" value="CoaE"/>
    <property type="match status" value="1"/>
</dbReference>
<dbReference type="AlphaFoldDB" id="D7UYX5"/>
<sequence>MSEVGGRMSKTIGLTGSIATGKSAVSKMLADKQIPVVDADVAAREVVKKGSEGLAMIEATFGASFLNGNGDLDRAKLGELIFQDETQREKLNQITHPLVRKYMLEKQQEWIAEGAPLIIFDIPLLYESKLTHLVDKVIVVKVDPEVQLQRLMSRNHLSEKDAKLRIASQISISEKAKLADYVIDNNGTLEETEAQLNRILAELR</sequence>
<dbReference type="InterPro" id="IPR001977">
    <property type="entry name" value="Depp_CoAkinase"/>
</dbReference>
<dbReference type="STRING" id="525367.HMPREF0556_12227"/>
<gene>
    <name evidence="8 10" type="primary">coaE</name>
    <name evidence="10" type="ORF">HMPREF0556_12227</name>
</gene>
<feature type="binding site" evidence="8">
    <location>
        <begin position="19"/>
        <end position="24"/>
    </location>
    <ligand>
        <name>ATP</name>
        <dbReference type="ChEBI" id="CHEBI:30616"/>
    </ligand>
</feature>
<reference evidence="10" key="1">
    <citation type="submission" date="2010-06" db="EMBL/GenBank/DDBJ databases">
        <authorList>
            <person name="Muzny D."/>
            <person name="Qin X."/>
            <person name="Buhay C."/>
            <person name="Dugan-Rocha S."/>
            <person name="Ding Y."/>
            <person name="Chen G."/>
            <person name="Hawes A."/>
            <person name="Holder M."/>
            <person name="Jhangiani S."/>
            <person name="Johnson A."/>
            <person name="Khan Z."/>
            <person name="Li Z."/>
            <person name="Liu W."/>
            <person name="Liu X."/>
            <person name="Perez L."/>
            <person name="Shen H."/>
            <person name="Wang Q."/>
            <person name="Watt J."/>
            <person name="Xi L."/>
            <person name="Xin Y."/>
            <person name="Zhou J."/>
            <person name="Deng J."/>
            <person name="Jiang H."/>
            <person name="Liu Y."/>
            <person name="Qu J."/>
            <person name="Song X.-Z."/>
            <person name="Zhang L."/>
            <person name="Villasana D."/>
            <person name="Johnson A."/>
            <person name="Liu J."/>
            <person name="Liyanage D."/>
            <person name="Lorensuhewa L."/>
            <person name="Robinson T."/>
            <person name="Song A."/>
            <person name="Song B.-B."/>
            <person name="Dinh H."/>
            <person name="Thornton R."/>
            <person name="Coyle M."/>
            <person name="Francisco L."/>
            <person name="Jackson L."/>
            <person name="Javaid M."/>
            <person name="Korchina V."/>
            <person name="Kovar C."/>
            <person name="Mata R."/>
            <person name="Mathew T."/>
            <person name="Ngo R."/>
            <person name="Nguyen L."/>
            <person name="Nguyen N."/>
            <person name="Okwuonu G."/>
            <person name="Ongeri F."/>
            <person name="Pham C."/>
            <person name="Simmons D."/>
            <person name="Wilczek-Boney K."/>
            <person name="Hale W."/>
            <person name="Jakkamsetti A."/>
            <person name="Pham P."/>
            <person name="Ruth R."/>
            <person name="San Lucas F."/>
            <person name="Warren J."/>
            <person name="Zhang J."/>
            <person name="Zhao Z."/>
            <person name="Zhou C."/>
            <person name="Zhu D."/>
            <person name="Lee S."/>
            <person name="Bess C."/>
            <person name="Blankenburg K."/>
            <person name="Forbes L."/>
            <person name="Fu Q."/>
            <person name="Gubbala S."/>
            <person name="Hirani K."/>
            <person name="Jayaseelan J.C."/>
            <person name="Lara F."/>
            <person name="Munidasa M."/>
            <person name="Palculict T."/>
            <person name="Patil S."/>
            <person name="Pu L.-L."/>
            <person name="Saada N."/>
            <person name="Tang L."/>
            <person name="Weissenberger G."/>
            <person name="Zhu Y."/>
            <person name="Hemphill L."/>
            <person name="Shang Y."/>
            <person name="Youmans B."/>
            <person name="Ayvaz T."/>
            <person name="Ross M."/>
            <person name="Santibanez J."/>
            <person name="Aqrawi P."/>
            <person name="Gross S."/>
            <person name="Joshi V."/>
            <person name="Fowler G."/>
            <person name="Nazareth L."/>
            <person name="Reid J."/>
            <person name="Worley K."/>
            <person name="Petrosino J."/>
            <person name="Highlander S."/>
            <person name="Gibbs R."/>
        </authorList>
    </citation>
    <scope>NUCLEOTIDE SEQUENCE [LARGE SCALE GENOMIC DNA]</scope>
    <source>
        <strain evidence="10">DSM 20601</strain>
    </source>
</reference>
<evidence type="ECO:0000256" key="3">
    <source>
        <dbReference type="ARBA" id="ARBA00022679"/>
    </source>
</evidence>
<keyword evidence="2 8" id="KW-0963">Cytoplasm</keyword>
<dbReference type="CDD" id="cd02022">
    <property type="entry name" value="DPCK"/>
    <property type="match status" value="1"/>
</dbReference>
<keyword evidence="6 8" id="KW-0067">ATP-binding</keyword>
<dbReference type="InterPro" id="IPR027417">
    <property type="entry name" value="P-loop_NTPase"/>
</dbReference>
<dbReference type="GO" id="GO:0015937">
    <property type="term" value="P:coenzyme A biosynthetic process"/>
    <property type="evidence" value="ECO:0007669"/>
    <property type="project" value="UniProtKB-UniRule"/>
</dbReference>
<protein>
    <recommendedName>
        <fullName evidence="8 9">Dephospho-CoA kinase</fullName>
        <ecNumber evidence="8 9">2.7.1.24</ecNumber>
    </recommendedName>
    <alternativeName>
        <fullName evidence="8">Dephosphocoenzyme A kinase</fullName>
    </alternativeName>
</protein>
<evidence type="ECO:0000256" key="7">
    <source>
        <dbReference type="ARBA" id="ARBA00022993"/>
    </source>
</evidence>
<dbReference type="GO" id="GO:0004140">
    <property type="term" value="F:dephospho-CoA kinase activity"/>
    <property type="evidence" value="ECO:0007669"/>
    <property type="project" value="UniProtKB-UniRule"/>
</dbReference>
<dbReference type="HOGENOM" id="CLU_057180_0_0_9"/>
<evidence type="ECO:0000256" key="8">
    <source>
        <dbReference type="HAMAP-Rule" id="MF_00376"/>
    </source>
</evidence>
<dbReference type="Gene3D" id="3.40.50.300">
    <property type="entry name" value="P-loop containing nucleotide triphosphate hydrolases"/>
    <property type="match status" value="1"/>
</dbReference>
<dbReference type="HAMAP" id="MF_00376">
    <property type="entry name" value="Dephospho_CoA_kinase"/>
    <property type="match status" value="1"/>
</dbReference>
<dbReference type="GO" id="GO:0005737">
    <property type="term" value="C:cytoplasm"/>
    <property type="evidence" value="ECO:0007669"/>
    <property type="project" value="UniProtKB-SubCell"/>
</dbReference>
<keyword evidence="11" id="KW-1185">Reference proteome</keyword>
<evidence type="ECO:0000256" key="9">
    <source>
        <dbReference type="NCBIfam" id="TIGR00152"/>
    </source>
</evidence>
<evidence type="ECO:0000313" key="10">
    <source>
        <dbReference type="EMBL" id="EFI83542.1"/>
    </source>
</evidence>
<evidence type="ECO:0000256" key="1">
    <source>
        <dbReference type="ARBA" id="ARBA00009018"/>
    </source>
</evidence>
<dbReference type="PROSITE" id="PS51219">
    <property type="entry name" value="DPCK"/>
    <property type="match status" value="1"/>
</dbReference>
<comment type="subcellular location">
    <subcellularLocation>
        <location evidence="8">Cytoplasm</location>
    </subcellularLocation>
</comment>
<evidence type="ECO:0000256" key="6">
    <source>
        <dbReference type="ARBA" id="ARBA00022840"/>
    </source>
</evidence>
<accession>D7UYX5</accession>
<proteinExistence type="inferred from homology"/>
<evidence type="ECO:0000256" key="4">
    <source>
        <dbReference type="ARBA" id="ARBA00022741"/>
    </source>
</evidence>
<dbReference type="PANTHER" id="PTHR10695:SF46">
    <property type="entry name" value="BIFUNCTIONAL COENZYME A SYNTHASE-RELATED"/>
    <property type="match status" value="1"/>
</dbReference>
<organism evidence="10 11">
    <name type="scientific">Listeria grayi DSM 20601</name>
    <dbReference type="NCBI Taxonomy" id="525367"/>
    <lineage>
        <taxon>Bacteria</taxon>
        <taxon>Bacillati</taxon>
        <taxon>Bacillota</taxon>
        <taxon>Bacilli</taxon>
        <taxon>Bacillales</taxon>
        <taxon>Listeriaceae</taxon>
        <taxon>Listeria</taxon>
    </lineage>
</organism>
<evidence type="ECO:0000256" key="5">
    <source>
        <dbReference type="ARBA" id="ARBA00022777"/>
    </source>
</evidence>
<evidence type="ECO:0000256" key="2">
    <source>
        <dbReference type="ARBA" id="ARBA00022490"/>
    </source>
</evidence>
<dbReference type="EMBL" id="ACCR02000005">
    <property type="protein sequence ID" value="EFI83542.1"/>
    <property type="molecule type" value="Genomic_DNA"/>
</dbReference>
<dbReference type="Proteomes" id="UP000010119">
    <property type="component" value="Unassembled WGS sequence"/>
</dbReference>
<dbReference type="NCBIfam" id="TIGR00152">
    <property type="entry name" value="dephospho-CoA kinase"/>
    <property type="match status" value="1"/>
</dbReference>
<dbReference type="UniPathway" id="UPA00241">
    <property type="reaction ID" value="UER00356"/>
</dbReference>
<comment type="similarity">
    <text evidence="1 8">Belongs to the CoaE family.</text>
</comment>
<evidence type="ECO:0000313" key="11">
    <source>
        <dbReference type="Proteomes" id="UP000010119"/>
    </source>
</evidence>
<dbReference type="FunFam" id="3.40.50.300:FF:000991">
    <property type="entry name" value="Dephospho-CoA kinase"/>
    <property type="match status" value="1"/>
</dbReference>
<dbReference type="SUPFAM" id="SSF52540">
    <property type="entry name" value="P-loop containing nucleoside triphosphate hydrolases"/>
    <property type="match status" value="1"/>
</dbReference>
<keyword evidence="5 8" id="KW-0418">Kinase</keyword>
<dbReference type="EC" id="2.7.1.24" evidence="8 9"/>
<name>D7UYX5_LISGR</name>
<keyword evidence="3 8" id="KW-0808">Transferase</keyword>
<dbReference type="PANTHER" id="PTHR10695">
    <property type="entry name" value="DEPHOSPHO-COA KINASE-RELATED"/>
    <property type="match status" value="1"/>
</dbReference>
<comment type="pathway">
    <text evidence="8">Cofactor biosynthesis; coenzyme A biosynthesis; CoA from (R)-pantothenate: step 5/5.</text>
</comment>
<keyword evidence="7 8" id="KW-0173">Coenzyme A biosynthesis</keyword>
<dbReference type="GO" id="GO:0005524">
    <property type="term" value="F:ATP binding"/>
    <property type="evidence" value="ECO:0007669"/>
    <property type="project" value="UniProtKB-UniRule"/>
</dbReference>
<comment type="caution">
    <text evidence="10">The sequence shown here is derived from an EMBL/GenBank/DDBJ whole genome shotgun (WGS) entry which is preliminary data.</text>
</comment>
<keyword evidence="4 8" id="KW-0547">Nucleotide-binding</keyword>